<dbReference type="Pfam" id="PF02482">
    <property type="entry name" value="Ribosomal_S30AE"/>
    <property type="match status" value="1"/>
</dbReference>
<name>A0A3B0PUQ2_9CHLA</name>
<dbReference type="PIRSF" id="PIRSF031074">
    <property type="entry name" value="UCP031074"/>
    <property type="match status" value="1"/>
</dbReference>
<evidence type="ECO:0000313" key="6">
    <source>
        <dbReference type="Proteomes" id="UP000258476"/>
    </source>
</evidence>
<dbReference type="PANTHER" id="PTHR33231:SF1">
    <property type="entry name" value="30S RIBOSOMAL PROTEIN"/>
    <property type="match status" value="1"/>
</dbReference>
<protein>
    <recommendedName>
        <fullName evidence="3">Ribosome hibernation promoting factor</fullName>
    </recommendedName>
</protein>
<evidence type="ECO:0000313" key="5">
    <source>
        <dbReference type="EMBL" id="SYX08646.1"/>
    </source>
</evidence>
<dbReference type="InterPro" id="IPR003489">
    <property type="entry name" value="RHF/RaiA"/>
</dbReference>
<accession>A0A3B0PUQ2</accession>
<dbReference type="OrthoDB" id="17608at2"/>
<dbReference type="InterPro" id="IPR016968">
    <property type="entry name" value="UCP031074"/>
</dbReference>
<dbReference type="InterPro" id="IPR038416">
    <property type="entry name" value="Ribosom_S30AE_C_sf"/>
</dbReference>
<gene>
    <name evidence="5" type="ORF">C834K_0166</name>
</gene>
<keyword evidence="6" id="KW-1185">Reference proteome</keyword>
<dbReference type="AlphaFoldDB" id="A0A3B0PUQ2"/>
<dbReference type="Gene3D" id="3.30.160.100">
    <property type="entry name" value="Ribosome hibernation promotion factor-like"/>
    <property type="match status" value="1"/>
</dbReference>
<dbReference type="GO" id="GO:0022627">
    <property type="term" value="C:cytosolic small ribosomal subunit"/>
    <property type="evidence" value="ECO:0007669"/>
    <property type="project" value="TreeGrafter"/>
</dbReference>
<keyword evidence="5" id="KW-0689">Ribosomal protein</keyword>
<dbReference type="InterPro" id="IPR036567">
    <property type="entry name" value="RHF-like"/>
</dbReference>
<dbReference type="InterPro" id="IPR032528">
    <property type="entry name" value="Ribosom_S30AE_C"/>
</dbReference>
<dbReference type="SUPFAM" id="SSF69754">
    <property type="entry name" value="Ribosome binding protein Y (YfiA homologue)"/>
    <property type="match status" value="1"/>
</dbReference>
<evidence type="ECO:0000259" key="4">
    <source>
        <dbReference type="Pfam" id="PF16321"/>
    </source>
</evidence>
<sequence length="227" mass="26079">MHNPQRRSARQKKTPRDEIANLEITGKSFHISQPLRQLIIEKSGQLPVVDSIHVVLTSHKEKQGTEVHLTATVGKETFQVKTQHSNAYSAVISAFKKIRTLANKHLKISQDKKKHDIGLSKKEEHIIELQEAIHLYDDMLPIETMDAWDSLKQYGYIPESAKKTLSKKKINLPVLSEDEAIKKFEASRDKVLVFLNEKEHKIQLIHKQNDDNYVLIEPIIAPGFHIF</sequence>
<dbReference type="Proteomes" id="UP000258476">
    <property type="component" value="Chromosome"/>
</dbReference>
<dbReference type="GO" id="GO:0045900">
    <property type="term" value="P:negative regulation of translational elongation"/>
    <property type="evidence" value="ECO:0007669"/>
    <property type="project" value="TreeGrafter"/>
</dbReference>
<evidence type="ECO:0000256" key="1">
    <source>
        <dbReference type="ARBA" id="ARBA00022845"/>
    </source>
</evidence>
<dbReference type="Pfam" id="PF16321">
    <property type="entry name" value="Ribosom_S30AE_C"/>
    <property type="match status" value="1"/>
</dbReference>
<dbReference type="EMBL" id="LS992154">
    <property type="protein sequence ID" value="SYX08646.1"/>
    <property type="molecule type" value="Genomic_DNA"/>
</dbReference>
<dbReference type="PANTHER" id="PTHR33231">
    <property type="entry name" value="30S RIBOSOMAL PROTEIN"/>
    <property type="match status" value="1"/>
</dbReference>
<dbReference type="InterPro" id="IPR050574">
    <property type="entry name" value="HPF/YfiA_ribosome-assoc"/>
</dbReference>
<dbReference type="GO" id="GO:0043024">
    <property type="term" value="F:ribosomal small subunit binding"/>
    <property type="evidence" value="ECO:0007669"/>
    <property type="project" value="TreeGrafter"/>
</dbReference>
<keyword evidence="5" id="KW-0687">Ribonucleoprotein</keyword>
<evidence type="ECO:0000256" key="3">
    <source>
        <dbReference type="ARBA" id="ARBA00041148"/>
    </source>
</evidence>
<proteinExistence type="predicted"/>
<feature type="domain" description="Sigma 54 modulation/S30EA ribosomal protein C-terminal" evidence="4">
    <location>
        <begin position="165"/>
        <end position="213"/>
    </location>
</feature>
<reference evidence="6" key="1">
    <citation type="submission" date="2017-11" db="EMBL/GenBank/DDBJ databases">
        <authorList>
            <person name="Seth-Smith MB H."/>
        </authorList>
    </citation>
    <scope>NUCLEOTIDE SEQUENCE [LARGE SCALE GENOMIC DNA]</scope>
</reference>
<comment type="subunit">
    <text evidence="2">Associates exclusively with 100S ribosomes, which are dimers of 70S ribosomes.</text>
</comment>
<evidence type="ECO:0000256" key="2">
    <source>
        <dbReference type="ARBA" id="ARBA00038695"/>
    </source>
</evidence>
<keyword evidence="1" id="KW-0810">Translation regulation</keyword>
<organism evidence="5 6">
    <name type="scientific">Chlamydia poikilotherma</name>
    <dbReference type="NCBI Taxonomy" id="1967783"/>
    <lineage>
        <taxon>Bacteria</taxon>
        <taxon>Pseudomonadati</taxon>
        <taxon>Chlamydiota</taxon>
        <taxon>Chlamydiia</taxon>
        <taxon>Chlamydiales</taxon>
        <taxon>Chlamydiaceae</taxon>
        <taxon>Chlamydia/Chlamydophila group</taxon>
        <taxon>Chlamydia</taxon>
    </lineage>
</organism>
<dbReference type="Gene3D" id="3.30.505.50">
    <property type="entry name" value="Sigma 54 modulation/S30EA ribosomal protein, C-terminal domain"/>
    <property type="match status" value="1"/>
</dbReference>
<dbReference type="RefSeq" id="WP_117273842.1">
    <property type="nucleotide sequence ID" value="NZ_LS992154.1"/>
</dbReference>
<dbReference type="KEGG" id="chla:C834K_0166"/>